<dbReference type="REBASE" id="228470">
    <property type="entry name" value="Pje333McrBCP"/>
</dbReference>
<keyword evidence="2" id="KW-1185">Reference proteome</keyword>
<reference evidence="1 2" key="1">
    <citation type="submission" date="2017-06" db="EMBL/GenBank/DDBJ databases">
        <authorList>
            <person name="Varghese N."/>
            <person name="Submissions S."/>
        </authorList>
    </citation>
    <scope>NUCLEOTIDE SEQUENCE [LARGE SCALE GENOMIC DNA]</scope>
    <source>
        <strain evidence="1 2">DSM 26989</strain>
    </source>
</reference>
<proteinExistence type="predicted"/>
<dbReference type="KEGG" id="pje:CRM71_14250"/>
<dbReference type="GeneID" id="94030471"/>
<dbReference type="OrthoDB" id="828100at2"/>
<dbReference type="Proteomes" id="UP000198427">
    <property type="component" value="Unassembled WGS sequence"/>
</dbReference>
<name>A0A2N9QRS6_9BACT</name>
<gene>
    <name evidence="1" type="ORF">SAMN06265364_11528</name>
</gene>
<protein>
    <submittedName>
        <fullName evidence="1">5-methylcytosine-specific restriction enzyme subunit McrC</fullName>
    </submittedName>
</protein>
<sequence>MRVVQLQEQLLENTCLRQSECEAILPCMDDGAEVVCTVRRGREEKELCLRLTRESDVVRATGSYFVGVDWIKEEDVAVQVSPKLNDGFEIDYVRMLNEALTETDNYKHLKDLLTIHFEKPSIRISQQQDLLSIFLITEYLNILHRIVRKGLKRSYYRVEETLNNKVKGRIQVGRTIQRSLAKGRITDNVCRYQVYDIDSPENRILKKALAFCRKQVGGYRNTLDTSVLERKIRQIKPYFERVSDEISVKSMRTFKGNPVYKEYYTAVEYAQLLLRRFSYDITLAGKKEIDTPPFWIDMSKLFELYVYSKLRAVFTGRKEVQYHVKEHRQELDYLLKPAKWAEPYVVDAKYKPRYGKGGGITIDDAREVSGYARLSWVYSKLDLDANAVAPIKCLIIYPDQKQEERFTFTRTTEPQFEKVSGYVRFYKVGIKLPVIASKNP</sequence>
<dbReference type="RefSeq" id="WP_089366283.1">
    <property type="nucleotide sequence ID" value="NZ_CP023864.1"/>
</dbReference>
<dbReference type="Pfam" id="PF10117">
    <property type="entry name" value="McrBC"/>
    <property type="match status" value="1"/>
</dbReference>
<dbReference type="InterPro" id="IPR019292">
    <property type="entry name" value="McrC"/>
</dbReference>
<accession>A0A2N9QRS6</accession>
<dbReference type="EMBL" id="FZNZ01000015">
    <property type="protein sequence ID" value="SNR86177.1"/>
    <property type="molecule type" value="Genomic_DNA"/>
</dbReference>
<organism evidence="1 2">
    <name type="scientific">Prevotella jejuni</name>
    <dbReference type="NCBI Taxonomy" id="1177574"/>
    <lineage>
        <taxon>Bacteria</taxon>
        <taxon>Pseudomonadati</taxon>
        <taxon>Bacteroidota</taxon>
        <taxon>Bacteroidia</taxon>
        <taxon>Bacteroidales</taxon>
        <taxon>Prevotellaceae</taxon>
        <taxon>Prevotella</taxon>
    </lineage>
</organism>
<dbReference type="AlphaFoldDB" id="A0A2N9QRS6"/>
<dbReference type="PANTHER" id="PTHR38733">
    <property type="entry name" value="PROTEIN MCRC"/>
    <property type="match status" value="1"/>
</dbReference>
<dbReference type="PANTHER" id="PTHR38733:SF1">
    <property type="entry name" value="TYPE IV METHYL-DIRECTED RESTRICTION ENZYME ECOKMCRBC"/>
    <property type="match status" value="1"/>
</dbReference>
<evidence type="ECO:0000313" key="1">
    <source>
        <dbReference type="EMBL" id="SNR86177.1"/>
    </source>
</evidence>
<evidence type="ECO:0000313" key="2">
    <source>
        <dbReference type="Proteomes" id="UP000198427"/>
    </source>
</evidence>
<comment type="caution">
    <text evidence="1">The sequence shown here is derived from an EMBL/GenBank/DDBJ whole genome shotgun (WGS) entry which is preliminary data.</text>
</comment>